<gene>
    <name evidence="3" type="ORF">CLIT_10c04190</name>
</gene>
<dbReference type="InterPro" id="IPR012507">
    <property type="entry name" value="YibE_F"/>
</dbReference>
<feature type="transmembrane region" description="Helical" evidence="1">
    <location>
        <begin position="113"/>
        <end position="131"/>
    </location>
</feature>
<feature type="signal peptide" evidence="2">
    <location>
        <begin position="1"/>
        <end position="22"/>
    </location>
</feature>
<evidence type="ECO:0000256" key="1">
    <source>
        <dbReference type="SAM" id="Phobius"/>
    </source>
</evidence>
<feature type="transmembrane region" description="Helical" evidence="1">
    <location>
        <begin position="297"/>
        <end position="315"/>
    </location>
</feature>
<evidence type="ECO:0000313" key="4">
    <source>
        <dbReference type="Proteomes" id="UP000027946"/>
    </source>
</evidence>
<feature type="transmembrane region" description="Helical" evidence="1">
    <location>
        <begin position="162"/>
        <end position="181"/>
    </location>
</feature>
<dbReference type="EMBL" id="JJMM01000010">
    <property type="protein sequence ID" value="KDR95692.1"/>
    <property type="molecule type" value="Genomic_DNA"/>
</dbReference>
<reference evidence="3 4" key="1">
    <citation type="submission" date="2014-03" db="EMBL/GenBank/DDBJ databases">
        <title>Genome sequence of Clostridium litorale W6, DSM 5388.</title>
        <authorList>
            <person name="Poehlein A."/>
            <person name="Jagirdar A."/>
            <person name="Khonsari B."/>
            <person name="Chibani C.M."/>
            <person name="Gutierrez Gutierrez D.A."/>
            <person name="Davydova E."/>
            <person name="Alghaithi H.S."/>
            <person name="Nair K.P."/>
            <person name="Dhamotharan K."/>
            <person name="Chandran L."/>
            <person name="G W."/>
            <person name="Daniel R."/>
        </authorList>
    </citation>
    <scope>NUCLEOTIDE SEQUENCE [LARGE SCALE GENOMIC DNA]</scope>
    <source>
        <strain evidence="3 4">W6</strain>
    </source>
</reference>
<dbReference type="STRING" id="1121324.CLIT_10c04190"/>
<sequence>MKIRIIFFIIFMTFASFLTSFADDEDMQTEKARVLSVQEEQVEGEFAVNSIQHVKLEIISGQYKGKIVESDNILEGDSVYDIPVKEGEKVVVVVLEEDGQVVAHIADYARDSYILYLCIGFAAVLILIGRLQGIKTIATLSITIFAVFKIMLPMILSGHSPVTVAVMVAVGVTAVTILIISGFTKKSLAAAVGTSLGVIIAGGLAFLVGSGVKLTGLSSEEAVMLLYIPQGIQFQFKDLLFAGIILGALGAVMDVSVSIASAIEEIYKANRSLSQKELFISGMNIGKDMMGTMSNTLILAYTGSSIPLLLLFMAYETSIIKIVNLDIIATEIVRSLSGSIGLILTIPITAAVSAFLAKRGHGEG</sequence>
<dbReference type="Proteomes" id="UP000027946">
    <property type="component" value="Unassembled WGS sequence"/>
</dbReference>
<dbReference type="PANTHER" id="PTHR41771">
    <property type="entry name" value="MEMBRANE PROTEIN-RELATED"/>
    <property type="match status" value="1"/>
</dbReference>
<accession>A0A069RNE0</accession>
<comment type="caution">
    <text evidence="3">The sequence shown here is derived from an EMBL/GenBank/DDBJ whole genome shotgun (WGS) entry which is preliminary data.</text>
</comment>
<evidence type="ECO:0000256" key="2">
    <source>
        <dbReference type="SAM" id="SignalP"/>
    </source>
</evidence>
<keyword evidence="2" id="KW-0732">Signal</keyword>
<feature type="transmembrane region" description="Helical" evidence="1">
    <location>
        <begin position="188"/>
        <end position="208"/>
    </location>
</feature>
<name>A0A069RNE0_PEPLI</name>
<dbReference type="PANTHER" id="PTHR41771:SF1">
    <property type="entry name" value="MEMBRANE PROTEIN"/>
    <property type="match status" value="1"/>
</dbReference>
<dbReference type="Pfam" id="PF07907">
    <property type="entry name" value="YibE_F"/>
    <property type="match status" value="1"/>
</dbReference>
<feature type="transmembrane region" description="Helical" evidence="1">
    <location>
        <begin position="239"/>
        <end position="263"/>
    </location>
</feature>
<evidence type="ECO:0000313" key="3">
    <source>
        <dbReference type="EMBL" id="KDR95692.1"/>
    </source>
</evidence>
<dbReference type="eggNOG" id="COG5438">
    <property type="taxonomic scope" value="Bacteria"/>
</dbReference>
<proteinExistence type="predicted"/>
<keyword evidence="1" id="KW-0472">Membrane</keyword>
<keyword evidence="1" id="KW-1133">Transmembrane helix</keyword>
<dbReference type="OrthoDB" id="5753718at2"/>
<dbReference type="AlphaFoldDB" id="A0A069RNE0"/>
<keyword evidence="1" id="KW-0812">Transmembrane</keyword>
<protein>
    <recommendedName>
        <fullName evidence="5">YibE/F family protein</fullName>
    </recommendedName>
</protein>
<feature type="transmembrane region" description="Helical" evidence="1">
    <location>
        <begin position="335"/>
        <end position="357"/>
    </location>
</feature>
<keyword evidence="4" id="KW-1185">Reference proteome</keyword>
<feature type="transmembrane region" description="Helical" evidence="1">
    <location>
        <begin position="138"/>
        <end position="156"/>
    </location>
</feature>
<dbReference type="RefSeq" id="WP_038264146.1">
    <property type="nucleotide sequence ID" value="NZ_FSRH01000006.1"/>
</dbReference>
<feature type="chain" id="PRO_5030002503" description="YibE/F family protein" evidence="2">
    <location>
        <begin position="23"/>
        <end position="364"/>
    </location>
</feature>
<organism evidence="3 4">
    <name type="scientific">Peptoclostridium litorale DSM 5388</name>
    <dbReference type="NCBI Taxonomy" id="1121324"/>
    <lineage>
        <taxon>Bacteria</taxon>
        <taxon>Bacillati</taxon>
        <taxon>Bacillota</taxon>
        <taxon>Clostridia</taxon>
        <taxon>Peptostreptococcales</taxon>
        <taxon>Peptoclostridiaceae</taxon>
        <taxon>Peptoclostridium</taxon>
    </lineage>
</organism>
<evidence type="ECO:0008006" key="5">
    <source>
        <dbReference type="Google" id="ProtNLM"/>
    </source>
</evidence>